<organism evidence="2 3">
    <name type="scientific">Brassica cretica</name>
    <name type="common">Mustard</name>
    <dbReference type="NCBI Taxonomy" id="69181"/>
    <lineage>
        <taxon>Eukaryota</taxon>
        <taxon>Viridiplantae</taxon>
        <taxon>Streptophyta</taxon>
        <taxon>Embryophyta</taxon>
        <taxon>Tracheophyta</taxon>
        <taxon>Spermatophyta</taxon>
        <taxon>Magnoliopsida</taxon>
        <taxon>eudicotyledons</taxon>
        <taxon>Gunneridae</taxon>
        <taxon>Pentapetalae</taxon>
        <taxon>rosids</taxon>
        <taxon>malvids</taxon>
        <taxon>Brassicales</taxon>
        <taxon>Brassicaceae</taxon>
        <taxon>Brassiceae</taxon>
        <taxon>Brassica</taxon>
    </lineage>
</organism>
<comment type="caution">
    <text evidence="2">The sequence shown here is derived from an EMBL/GenBank/DDBJ whole genome shotgun (WGS) entry which is preliminary data.</text>
</comment>
<dbReference type="Proteomes" id="UP000712600">
    <property type="component" value="Unassembled WGS sequence"/>
</dbReference>
<feature type="transmembrane region" description="Helical" evidence="1">
    <location>
        <begin position="73"/>
        <end position="95"/>
    </location>
</feature>
<dbReference type="AlphaFoldDB" id="A0A8S9QC16"/>
<proteinExistence type="predicted"/>
<feature type="transmembrane region" description="Helical" evidence="1">
    <location>
        <begin position="107"/>
        <end position="131"/>
    </location>
</feature>
<dbReference type="SUPFAM" id="SSF51197">
    <property type="entry name" value="Clavaminate synthase-like"/>
    <property type="match status" value="1"/>
</dbReference>
<gene>
    <name evidence="2" type="ORF">F2Q69_00021596</name>
</gene>
<accession>A0A8S9QC16</accession>
<name>A0A8S9QC16_BRACR</name>
<evidence type="ECO:0000256" key="1">
    <source>
        <dbReference type="SAM" id="Phobius"/>
    </source>
</evidence>
<keyword evidence="1" id="KW-0812">Transmembrane</keyword>
<dbReference type="EMBL" id="QGKX02001290">
    <property type="protein sequence ID" value="KAF3541275.1"/>
    <property type="molecule type" value="Genomic_DNA"/>
</dbReference>
<protein>
    <submittedName>
        <fullName evidence="2">Uncharacterized protein</fullName>
    </submittedName>
</protein>
<reference evidence="2" key="1">
    <citation type="submission" date="2019-12" db="EMBL/GenBank/DDBJ databases">
        <title>Genome sequencing and annotation of Brassica cretica.</title>
        <authorList>
            <person name="Studholme D.J."/>
            <person name="Sarris P."/>
        </authorList>
    </citation>
    <scope>NUCLEOTIDE SEQUENCE</scope>
    <source>
        <strain evidence="2">PFS-109/04</strain>
        <tissue evidence="2">Leaf</tissue>
    </source>
</reference>
<sequence length="184" mass="20515">MDEGLSPIAPPEPPDNVNILSPLRILNNSAKPSPRDFIQTLVLMLACPTMETKLRGLIVEAQTGLLSKLISTFLFGLLVLSSSSTLVPLSGIYVVPLEEKLARIFHLVNMVFTDIDFPVCLLFGTVCFLNISQSELEAQALLVINHGVSVNLLERMKDGVRRFNEQSPEVKKQFYSRMHLCVYK</sequence>
<keyword evidence="1" id="KW-0472">Membrane</keyword>
<evidence type="ECO:0000313" key="2">
    <source>
        <dbReference type="EMBL" id="KAF3541275.1"/>
    </source>
</evidence>
<evidence type="ECO:0000313" key="3">
    <source>
        <dbReference type="Proteomes" id="UP000712600"/>
    </source>
</evidence>
<keyword evidence="1" id="KW-1133">Transmembrane helix</keyword>